<dbReference type="EMBL" id="JAHBAY010000004">
    <property type="protein sequence ID" value="MBT0769506.1"/>
    <property type="molecule type" value="Genomic_DNA"/>
</dbReference>
<reference evidence="2 3" key="1">
    <citation type="submission" date="2021-05" db="EMBL/GenBank/DDBJ databases">
        <title>Kineosporia and Streptomyces sp. nov. two new marine actinobacteria isolated from Coral.</title>
        <authorList>
            <person name="Buangrab K."/>
            <person name="Sutthacheep M."/>
            <person name="Yeemin T."/>
            <person name="Harunari E."/>
            <person name="Igarashi Y."/>
            <person name="Kanchanasin P."/>
            <person name="Tanasupawat S."/>
            <person name="Phongsopitanun W."/>
        </authorList>
    </citation>
    <scope>NUCLEOTIDE SEQUENCE [LARGE SCALE GENOMIC DNA]</scope>
    <source>
        <strain evidence="2 3">J2-2</strain>
    </source>
</reference>
<organism evidence="2 3">
    <name type="scientific">Kineosporia corallincola</name>
    <dbReference type="NCBI Taxonomy" id="2835133"/>
    <lineage>
        <taxon>Bacteria</taxon>
        <taxon>Bacillati</taxon>
        <taxon>Actinomycetota</taxon>
        <taxon>Actinomycetes</taxon>
        <taxon>Kineosporiales</taxon>
        <taxon>Kineosporiaceae</taxon>
        <taxon>Kineosporia</taxon>
    </lineage>
</organism>
<evidence type="ECO:0000313" key="2">
    <source>
        <dbReference type="EMBL" id="MBT0769506.1"/>
    </source>
</evidence>
<name>A0ABS5TEN0_9ACTN</name>
<dbReference type="Proteomes" id="UP001197247">
    <property type="component" value="Unassembled WGS sequence"/>
</dbReference>
<dbReference type="CDD" id="cd08860">
    <property type="entry name" value="TcmN_ARO-CYC_like"/>
    <property type="match status" value="1"/>
</dbReference>
<keyword evidence="3" id="KW-1185">Reference proteome</keyword>
<protein>
    <submittedName>
        <fullName evidence="2">SRPBCC family protein</fullName>
    </submittedName>
</protein>
<accession>A0ABS5TEN0</accession>
<dbReference type="InterPro" id="IPR005031">
    <property type="entry name" value="COQ10_START"/>
</dbReference>
<dbReference type="InterPro" id="IPR023393">
    <property type="entry name" value="START-like_dom_sf"/>
</dbReference>
<sequence>MTEPAGHVDNEVVIAAPFGLVWDRTNDVAGWPDLFSEYARAEILAREGDTVTFRLSMHPDENGIVWTWVSERTADRSRREVNARRVEPGPFEFMNIRWTYEETPEGVRMRWVQDFRMRPGAPVDTPTMTERINHNTGIQMARIREKLEAVADV</sequence>
<feature type="domain" description="Coenzyme Q-binding protein COQ10 START" evidence="1">
    <location>
        <begin position="14"/>
        <end position="128"/>
    </location>
</feature>
<comment type="caution">
    <text evidence="2">The sequence shown here is derived from an EMBL/GenBank/DDBJ whole genome shotgun (WGS) entry which is preliminary data.</text>
</comment>
<dbReference type="SUPFAM" id="SSF55961">
    <property type="entry name" value="Bet v1-like"/>
    <property type="match status" value="1"/>
</dbReference>
<proteinExistence type="predicted"/>
<evidence type="ECO:0000313" key="3">
    <source>
        <dbReference type="Proteomes" id="UP001197247"/>
    </source>
</evidence>
<evidence type="ECO:0000259" key="1">
    <source>
        <dbReference type="Pfam" id="PF03364"/>
    </source>
</evidence>
<dbReference type="Pfam" id="PF03364">
    <property type="entry name" value="Polyketide_cyc"/>
    <property type="match status" value="1"/>
</dbReference>
<dbReference type="Gene3D" id="3.30.530.20">
    <property type="match status" value="1"/>
</dbReference>
<gene>
    <name evidence="2" type="ORF">KIH74_11280</name>
</gene>